<sequence length="42" mass="4839">YGSCCRNRSRGRCGRGPSGSGSRRFHLGWDHSRLLRCHHDVR</sequence>
<dbReference type="InParanoid" id="G3NU59"/>
<organism evidence="2">
    <name type="scientific">Gasterosteus aculeatus</name>
    <name type="common">Three-spined stickleback</name>
    <dbReference type="NCBI Taxonomy" id="69293"/>
    <lineage>
        <taxon>Eukaryota</taxon>
        <taxon>Metazoa</taxon>
        <taxon>Chordata</taxon>
        <taxon>Craniata</taxon>
        <taxon>Vertebrata</taxon>
        <taxon>Euteleostomi</taxon>
        <taxon>Actinopterygii</taxon>
        <taxon>Neopterygii</taxon>
        <taxon>Teleostei</taxon>
        <taxon>Neoteleostei</taxon>
        <taxon>Acanthomorphata</taxon>
        <taxon>Eupercaria</taxon>
        <taxon>Perciformes</taxon>
        <taxon>Cottioidei</taxon>
        <taxon>Gasterosteales</taxon>
        <taxon>Gasterosteidae</taxon>
        <taxon>Gasterosteus</taxon>
    </lineage>
</organism>
<dbReference type="AlphaFoldDB" id="G3NU59"/>
<dbReference type="Bgee" id="ENSGACG00000006711">
    <property type="expression patterns" value="Expressed in heart and 12 other cell types or tissues"/>
</dbReference>
<proteinExistence type="predicted"/>
<protein>
    <submittedName>
        <fullName evidence="2">Uncharacterized protein</fullName>
    </submittedName>
</protein>
<evidence type="ECO:0000256" key="1">
    <source>
        <dbReference type="SAM" id="MobiDB-lite"/>
    </source>
</evidence>
<feature type="region of interest" description="Disordered" evidence="1">
    <location>
        <begin position="1"/>
        <end position="22"/>
    </location>
</feature>
<reference evidence="2" key="1">
    <citation type="submission" date="2006-01" db="EMBL/GenBank/DDBJ databases">
        <authorList>
            <person name="Lindblad-Toh K."/>
            <person name="Mauceli E."/>
            <person name="Grabherr M."/>
            <person name="Chang J.L."/>
            <person name="Lander E.S."/>
        </authorList>
    </citation>
    <scope>NUCLEOTIDE SEQUENCE [LARGE SCALE GENOMIC DNA]</scope>
</reference>
<evidence type="ECO:0000313" key="2">
    <source>
        <dbReference type="Ensembl" id="ENSGACP00000008877.1"/>
    </source>
</evidence>
<name>G3NU59_GASAC</name>
<reference evidence="2" key="2">
    <citation type="submission" date="2024-04" db="UniProtKB">
        <authorList>
            <consortium name="Ensembl"/>
        </authorList>
    </citation>
    <scope>IDENTIFICATION</scope>
</reference>
<dbReference type="Ensembl" id="ENSGACT00000008896.1">
    <property type="protein sequence ID" value="ENSGACP00000008877.1"/>
    <property type="gene ID" value="ENSGACG00000006711.1"/>
</dbReference>
<accession>G3NU59</accession>